<keyword evidence="6" id="KW-0472">Membrane</keyword>
<dbReference type="OrthoDB" id="9814032at2"/>
<evidence type="ECO:0000256" key="6">
    <source>
        <dbReference type="ARBA" id="ARBA00023136"/>
    </source>
</evidence>
<comment type="similarity">
    <text evidence="2">Belongs to the outer membrane factor (OMF) (TC 1.B.17) family.</text>
</comment>
<evidence type="ECO:0000256" key="3">
    <source>
        <dbReference type="ARBA" id="ARBA00022448"/>
    </source>
</evidence>
<feature type="coiled-coil region" evidence="8">
    <location>
        <begin position="320"/>
        <end position="379"/>
    </location>
</feature>
<keyword evidence="8" id="KW-0175">Coiled coil</keyword>
<organism evidence="10 11">
    <name type="scientific">Phorcysia thermohydrogeniphila</name>
    <dbReference type="NCBI Taxonomy" id="936138"/>
    <lineage>
        <taxon>Bacteria</taxon>
        <taxon>Pseudomonadati</taxon>
        <taxon>Aquificota</taxon>
        <taxon>Aquificia</taxon>
        <taxon>Desulfurobacteriales</taxon>
        <taxon>Desulfurobacteriaceae</taxon>
        <taxon>Phorcysia</taxon>
    </lineage>
</organism>
<sequence length="430" mass="48491">MRFLAFLLAFLVPFTVKADTLSTIVKAALENNPEIKRALEEERISELQYREAIANFLPDISLQYTRTSLSDVPGYSMAFPGLPATRFEILESSFYEFKLSLRQPLFTGGRLSFGVKLRKELKTATFYRFKETVLKVLTEVKKDYYSLLEAKSAVEIAEKILESAKEHYKTVKAFYDEGVVPRRDLLEAAFKVKEAEENLERAKSAYRKTLEKLKKDTGYSLENIPLDGEKLDYVPVKLSEEELIDLALENRPIIKALQATKKGADYGVKLTYSQFLPAVFLSFSYDRTDQYPGIGTFDASAVSVLVNFPIFQGGKRFWKLKEAKSKKRQVELSLEETKHAVRLQVVAALSSLKAAKARVEAAEAMVEDAKELLKTSRERYREHVGTSTEVVDAIAYLARAEGFLNSALADYNRALAELEYATGVTLKGAP</sequence>
<feature type="coiled-coil region" evidence="8">
    <location>
        <begin position="147"/>
        <end position="216"/>
    </location>
</feature>
<dbReference type="PANTHER" id="PTHR30026">
    <property type="entry name" value="OUTER MEMBRANE PROTEIN TOLC"/>
    <property type="match status" value="1"/>
</dbReference>
<keyword evidence="11" id="KW-1185">Reference proteome</keyword>
<comment type="caution">
    <text evidence="10">The sequence shown here is derived from an EMBL/GenBank/DDBJ whole genome shotgun (WGS) entry which is preliminary data.</text>
</comment>
<comment type="subcellular location">
    <subcellularLocation>
        <location evidence="1">Cell outer membrane</location>
    </subcellularLocation>
</comment>
<evidence type="ECO:0000256" key="9">
    <source>
        <dbReference type="SAM" id="SignalP"/>
    </source>
</evidence>
<dbReference type="RefSeq" id="WP_132524997.1">
    <property type="nucleotide sequence ID" value="NZ_SMFV01000001.1"/>
</dbReference>
<keyword evidence="3" id="KW-0813">Transport</keyword>
<proteinExistence type="inferred from homology"/>
<feature type="chain" id="PRO_5020604735" evidence="9">
    <location>
        <begin position="19"/>
        <end position="430"/>
    </location>
</feature>
<keyword evidence="5" id="KW-0812">Transmembrane</keyword>
<evidence type="ECO:0000256" key="8">
    <source>
        <dbReference type="SAM" id="Coils"/>
    </source>
</evidence>
<name>A0A4R1GDM7_9BACT</name>
<dbReference type="PANTHER" id="PTHR30026:SF20">
    <property type="entry name" value="OUTER MEMBRANE PROTEIN TOLC"/>
    <property type="match status" value="1"/>
</dbReference>
<dbReference type="GO" id="GO:0015562">
    <property type="term" value="F:efflux transmembrane transporter activity"/>
    <property type="evidence" value="ECO:0007669"/>
    <property type="project" value="InterPro"/>
</dbReference>
<dbReference type="GO" id="GO:0009279">
    <property type="term" value="C:cell outer membrane"/>
    <property type="evidence" value="ECO:0007669"/>
    <property type="project" value="UniProtKB-SubCell"/>
</dbReference>
<dbReference type="Proteomes" id="UP000295777">
    <property type="component" value="Unassembled WGS sequence"/>
</dbReference>
<dbReference type="PIRSF" id="PIRSF001892">
    <property type="entry name" value="CyaE"/>
    <property type="match status" value="1"/>
</dbReference>
<accession>A0A4R1GDM7</accession>
<dbReference type="SUPFAM" id="SSF56954">
    <property type="entry name" value="Outer membrane efflux proteins (OEP)"/>
    <property type="match status" value="1"/>
</dbReference>
<dbReference type="InterPro" id="IPR028351">
    <property type="entry name" value="CyaE"/>
</dbReference>
<evidence type="ECO:0000313" key="11">
    <source>
        <dbReference type="Proteomes" id="UP000295777"/>
    </source>
</evidence>
<keyword evidence="7" id="KW-0998">Cell outer membrane</keyword>
<dbReference type="InterPro" id="IPR051906">
    <property type="entry name" value="TolC-like"/>
</dbReference>
<evidence type="ECO:0000256" key="4">
    <source>
        <dbReference type="ARBA" id="ARBA00022452"/>
    </source>
</evidence>
<evidence type="ECO:0000313" key="10">
    <source>
        <dbReference type="EMBL" id="TCK06447.1"/>
    </source>
</evidence>
<protein>
    <submittedName>
        <fullName evidence="10">Outer membrane protein TolC</fullName>
    </submittedName>
</protein>
<evidence type="ECO:0000256" key="5">
    <source>
        <dbReference type="ARBA" id="ARBA00022692"/>
    </source>
</evidence>
<dbReference type="Pfam" id="PF02321">
    <property type="entry name" value="OEP"/>
    <property type="match status" value="2"/>
</dbReference>
<keyword evidence="4" id="KW-1134">Transmembrane beta strand</keyword>
<dbReference type="GO" id="GO:0015288">
    <property type="term" value="F:porin activity"/>
    <property type="evidence" value="ECO:0007669"/>
    <property type="project" value="TreeGrafter"/>
</dbReference>
<feature type="signal peptide" evidence="9">
    <location>
        <begin position="1"/>
        <end position="18"/>
    </location>
</feature>
<dbReference type="AlphaFoldDB" id="A0A4R1GDM7"/>
<evidence type="ECO:0000256" key="2">
    <source>
        <dbReference type="ARBA" id="ARBA00007613"/>
    </source>
</evidence>
<evidence type="ECO:0000256" key="7">
    <source>
        <dbReference type="ARBA" id="ARBA00023237"/>
    </source>
</evidence>
<keyword evidence="9" id="KW-0732">Signal</keyword>
<dbReference type="InterPro" id="IPR003423">
    <property type="entry name" value="OMP_efflux"/>
</dbReference>
<dbReference type="GO" id="GO:1990281">
    <property type="term" value="C:efflux pump complex"/>
    <property type="evidence" value="ECO:0007669"/>
    <property type="project" value="TreeGrafter"/>
</dbReference>
<reference evidence="10 11" key="1">
    <citation type="submission" date="2019-03" db="EMBL/GenBank/DDBJ databases">
        <title>Genomic Encyclopedia of Archaeal and Bacterial Type Strains, Phase II (KMG-II): from individual species to whole genera.</title>
        <authorList>
            <person name="Goeker M."/>
        </authorList>
    </citation>
    <scope>NUCLEOTIDE SEQUENCE [LARGE SCALE GENOMIC DNA]</scope>
    <source>
        <strain evidence="10 11">DSM 24425</strain>
    </source>
</reference>
<dbReference type="Gene3D" id="1.20.1600.10">
    <property type="entry name" value="Outer membrane efflux proteins (OEP)"/>
    <property type="match status" value="1"/>
</dbReference>
<dbReference type="EMBL" id="SMFV01000001">
    <property type="protein sequence ID" value="TCK06447.1"/>
    <property type="molecule type" value="Genomic_DNA"/>
</dbReference>
<gene>
    <name evidence="10" type="ORF">CLV27_0248</name>
</gene>
<evidence type="ECO:0000256" key="1">
    <source>
        <dbReference type="ARBA" id="ARBA00004442"/>
    </source>
</evidence>